<dbReference type="NCBIfam" id="TIGR00255">
    <property type="entry name" value="YicC/YloC family endoribonuclease"/>
    <property type="match status" value="1"/>
</dbReference>
<dbReference type="Proteomes" id="UP000192042">
    <property type="component" value="Chromosome I"/>
</dbReference>
<comment type="cofactor">
    <cofactor evidence="1">
        <name>a divalent metal cation</name>
        <dbReference type="ChEBI" id="CHEBI:60240"/>
    </cofactor>
</comment>
<dbReference type="InterPro" id="IPR013551">
    <property type="entry name" value="YicC-like_C"/>
</dbReference>
<evidence type="ECO:0000256" key="2">
    <source>
        <dbReference type="ARBA" id="ARBA00022722"/>
    </source>
</evidence>
<reference evidence="8 9" key="1">
    <citation type="submission" date="2017-03" db="EMBL/GenBank/DDBJ databases">
        <authorList>
            <person name="Afonso C.L."/>
            <person name="Miller P.J."/>
            <person name="Scott M.A."/>
            <person name="Spackman E."/>
            <person name="Goraichik I."/>
            <person name="Dimitrov K.M."/>
            <person name="Suarez D.L."/>
            <person name="Swayne D.E."/>
        </authorList>
    </citation>
    <scope>NUCLEOTIDE SEQUENCE [LARGE SCALE GENOMIC DNA]</scope>
    <source>
        <strain evidence="8">Genome sequencing of Nitrospira japonica strain NJ11</strain>
    </source>
</reference>
<evidence type="ECO:0000259" key="7">
    <source>
        <dbReference type="Pfam" id="PF08340"/>
    </source>
</evidence>
<evidence type="ECO:0000313" key="9">
    <source>
        <dbReference type="Proteomes" id="UP000192042"/>
    </source>
</evidence>
<dbReference type="Pfam" id="PF08340">
    <property type="entry name" value="YicC-like_C"/>
    <property type="match status" value="1"/>
</dbReference>
<accession>A0A1W1I977</accession>
<keyword evidence="4" id="KW-0378">Hydrolase</keyword>
<keyword evidence="9" id="KW-1185">Reference proteome</keyword>
<dbReference type="InterPro" id="IPR005229">
    <property type="entry name" value="YicC/YloC-like"/>
</dbReference>
<evidence type="ECO:0000256" key="1">
    <source>
        <dbReference type="ARBA" id="ARBA00001968"/>
    </source>
</evidence>
<organism evidence="8 9">
    <name type="scientific">Nitrospira japonica</name>
    <dbReference type="NCBI Taxonomy" id="1325564"/>
    <lineage>
        <taxon>Bacteria</taxon>
        <taxon>Pseudomonadati</taxon>
        <taxon>Nitrospirota</taxon>
        <taxon>Nitrospiria</taxon>
        <taxon>Nitrospirales</taxon>
        <taxon>Nitrospiraceae</taxon>
        <taxon>Nitrospira</taxon>
    </lineage>
</organism>
<gene>
    <name evidence="8" type="ORF">NSJP_3421</name>
</gene>
<evidence type="ECO:0000259" key="6">
    <source>
        <dbReference type="Pfam" id="PF03755"/>
    </source>
</evidence>
<evidence type="ECO:0000256" key="4">
    <source>
        <dbReference type="ARBA" id="ARBA00022801"/>
    </source>
</evidence>
<dbReference type="EMBL" id="LT828648">
    <property type="protein sequence ID" value="SLM49588.1"/>
    <property type="molecule type" value="Genomic_DNA"/>
</dbReference>
<dbReference type="OrthoDB" id="9771229at2"/>
<dbReference type="STRING" id="1325564.NSJP_3421"/>
<evidence type="ECO:0000256" key="3">
    <source>
        <dbReference type="ARBA" id="ARBA00022759"/>
    </source>
</evidence>
<evidence type="ECO:0008006" key="10">
    <source>
        <dbReference type="Google" id="ProtNLM"/>
    </source>
</evidence>
<dbReference type="AlphaFoldDB" id="A0A1W1I977"/>
<dbReference type="PANTHER" id="PTHR30636:SF3">
    <property type="entry name" value="UPF0701 PROTEIN YICC"/>
    <property type="match status" value="1"/>
</dbReference>
<dbReference type="Pfam" id="PF03755">
    <property type="entry name" value="YicC-like_N"/>
    <property type="match status" value="1"/>
</dbReference>
<comment type="similarity">
    <text evidence="5">Belongs to the YicC/YloC family.</text>
</comment>
<dbReference type="PANTHER" id="PTHR30636">
    <property type="entry name" value="UPF0701 PROTEIN YICC"/>
    <property type="match status" value="1"/>
</dbReference>
<dbReference type="GO" id="GO:0016787">
    <property type="term" value="F:hydrolase activity"/>
    <property type="evidence" value="ECO:0007669"/>
    <property type="project" value="UniProtKB-KW"/>
</dbReference>
<dbReference type="KEGG" id="nja:NSJP_3421"/>
<keyword evidence="2" id="KW-0540">Nuclease</keyword>
<dbReference type="GO" id="GO:0004521">
    <property type="term" value="F:RNA endonuclease activity"/>
    <property type="evidence" value="ECO:0007669"/>
    <property type="project" value="InterPro"/>
</dbReference>
<protein>
    <recommendedName>
        <fullName evidence="10">Stress-induced protein</fullName>
    </recommendedName>
</protein>
<feature type="domain" description="Endoribonuclease YicC-like C-terminal" evidence="7">
    <location>
        <begin position="193"/>
        <end position="310"/>
    </location>
</feature>
<keyword evidence="3" id="KW-0255">Endonuclease</keyword>
<feature type="domain" description="Endoribonuclease YicC-like N-terminal" evidence="6">
    <location>
        <begin position="20"/>
        <end position="174"/>
    </location>
</feature>
<dbReference type="InterPro" id="IPR013527">
    <property type="entry name" value="YicC-like_N"/>
</dbReference>
<name>A0A1W1I977_9BACT</name>
<evidence type="ECO:0000256" key="5">
    <source>
        <dbReference type="ARBA" id="ARBA00035648"/>
    </source>
</evidence>
<sequence length="310" mass="34705">MRTLSDLRALYVETERARMIRSMTGFGRQQAPWQDGSVAVEVRSVNHRFLEIACRLPRPLNHLEDTIKKAAQQVCARGRIDLTITVQSGKGRSHTVAVDQGLAKQYHQALRALKKTLKLSGSIDIGLIAGQRDVVSIIDQPVEDRKLSKLAQQLAVKALDDLVAMRRREGDALAKDMLARLGAIRERKTIVGAMAPRVVQAEFDRMRSRVEKLMGGEPPDASRLLQELAVYADRGDIAEEIVRLDSHMVQFEQTLNRSESIGKTLDFLLQEMGREVNTIGSKANDAEIAAQVVHMKAELERIREQVQNVE</sequence>
<proteinExistence type="inferred from homology"/>
<evidence type="ECO:0000313" key="8">
    <source>
        <dbReference type="EMBL" id="SLM49588.1"/>
    </source>
</evidence>